<dbReference type="SUPFAM" id="SSF52540">
    <property type="entry name" value="P-loop containing nucleoside triphosphate hydrolases"/>
    <property type="match status" value="1"/>
</dbReference>
<dbReference type="InterPro" id="IPR027417">
    <property type="entry name" value="P-loop_NTPase"/>
</dbReference>
<keyword evidence="5 11" id="KW-0812">Transmembrane</keyword>
<evidence type="ECO:0000313" key="14">
    <source>
        <dbReference type="EMBL" id="MBP1951513.1"/>
    </source>
</evidence>
<keyword evidence="4" id="KW-1003">Cell membrane</keyword>
<dbReference type="InterPro" id="IPR011527">
    <property type="entry name" value="ABC1_TM_dom"/>
</dbReference>
<keyword evidence="6" id="KW-0547">Nucleotide-binding</keyword>
<gene>
    <name evidence="14" type="ORF">J2Z27_000539</name>
    <name evidence="15" type="ORF">SAMN05216187_102221</name>
</gene>
<keyword evidence="7 15" id="KW-0067">ATP-binding</keyword>
<dbReference type="SMART" id="SM00382">
    <property type="entry name" value="AAA"/>
    <property type="match status" value="1"/>
</dbReference>
<feature type="transmembrane region" description="Helical" evidence="11">
    <location>
        <begin position="52"/>
        <end position="72"/>
    </location>
</feature>
<evidence type="ECO:0000256" key="11">
    <source>
        <dbReference type="SAM" id="Phobius"/>
    </source>
</evidence>
<dbReference type="AlphaFoldDB" id="A0A1G8WEC6"/>
<evidence type="ECO:0000256" key="8">
    <source>
        <dbReference type="ARBA" id="ARBA00022989"/>
    </source>
</evidence>
<dbReference type="EMBL" id="FNFI01000002">
    <property type="protein sequence ID" value="SDJ76624.1"/>
    <property type="molecule type" value="Genomic_DNA"/>
</dbReference>
<dbReference type="PROSITE" id="PS50893">
    <property type="entry name" value="ABC_TRANSPORTER_2"/>
    <property type="match status" value="1"/>
</dbReference>
<dbReference type="OrthoDB" id="9770415at2"/>
<evidence type="ECO:0000256" key="2">
    <source>
        <dbReference type="ARBA" id="ARBA00005417"/>
    </source>
</evidence>
<comment type="similarity">
    <text evidence="2">Belongs to the ABC transporter superfamily.</text>
</comment>
<keyword evidence="9 11" id="KW-0472">Membrane</keyword>
<dbReference type="FunFam" id="3.40.50.300:FF:000218">
    <property type="entry name" value="Multidrug ABC transporter ATP-binding protein"/>
    <property type="match status" value="1"/>
</dbReference>
<dbReference type="GO" id="GO:0005886">
    <property type="term" value="C:plasma membrane"/>
    <property type="evidence" value="ECO:0007669"/>
    <property type="project" value="UniProtKB-SubCell"/>
</dbReference>
<evidence type="ECO:0000256" key="7">
    <source>
        <dbReference type="ARBA" id="ARBA00022840"/>
    </source>
</evidence>
<name>A0A1G8WEC6_9STAP</name>
<dbReference type="EMBL" id="JAGGKN010000001">
    <property type="protein sequence ID" value="MBP1951513.1"/>
    <property type="molecule type" value="Genomic_DNA"/>
</dbReference>
<dbReference type="InterPro" id="IPR017871">
    <property type="entry name" value="ABC_transporter-like_CS"/>
</dbReference>
<dbReference type="PROSITE" id="PS00211">
    <property type="entry name" value="ABC_TRANSPORTER_1"/>
    <property type="match status" value="1"/>
</dbReference>
<dbReference type="CDD" id="cd18547">
    <property type="entry name" value="ABC_6TM_Tm288_like"/>
    <property type="match status" value="1"/>
</dbReference>
<keyword evidence="3" id="KW-0813">Transport</keyword>
<evidence type="ECO:0000313" key="17">
    <source>
        <dbReference type="Proteomes" id="UP001519348"/>
    </source>
</evidence>
<dbReference type="PANTHER" id="PTHR43394:SF1">
    <property type="entry name" value="ATP-BINDING CASSETTE SUB-FAMILY B MEMBER 10, MITOCHONDRIAL"/>
    <property type="match status" value="1"/>
</dbReference>
<evidence type="ECO:0000313" key="16">
    <source>
        <dbReference type="Proteomes" id="UP000242700"/>
    </source>
</evidence>
<comment type="subcellular location">
    <subcellularLocation>
        <location evidence="1">Cell membrane</location>
        <topology evidence="1">Multi-pass membrane protein</topology>
    </subcellularLocation>
</comment>
<accession>A0A1G8WEC6</accession>
<feature type="domain" description="ABC transporter" evidence="12">
    <location>
        <begin position="369"/>
        <end position="605"/>
    </location>
</feature>
<feature type="domain" description="ABC transmembrane type-1" evidence="13">
    <location>
        <begin position="54"/>
        <end position="337"/>
    </location>
</feature>
<dbReference type="PANTHER" id="PTHR43394">
    <property type="entry name" value="ATP-DEPENDENT PERMEASE MDL1, MITOCHONDRIAL"/>
    <property type="match status" value="1"/>
</dbReference>
<evidence type="ECO:0000256" key="1">
    <source>
        <dbReference type="ARBA" id="ARBA00004651"/>
    </source>
</evidence>
<dbReference type="RefSeq" id="WP_092595450.1">
    <property type="nucleotide sequence ID" value="NZ_BMCN01000001.1"/>
</dbReference>
<evidence type="ECO:0000256" key="6">
    <source>
        <dbReference type="ARBA" id="ARBA00022741"/>
    </source>
</evidence>
<dbReference type="GO" id="GO:0016887">
    <property type="term" value="F:ATP hydrolysis activity"/>
    <property type="evidence" value="ECO:0007669"/>
    <property type="project" value="InterPro"/>
</dbReference>
<dbReference type="Gene3D" id="1.20.1560.10">
    <property type="entry name" value="ABC transporter type 1, transmembrane domain"/>
    <property type="match status" value="1"/>
</dbReference>
<dbReference type="GO" id="GO:0005524">
    <property type="term" value="F:ATP binding"/>
    <property type="evidence" value="ECO:0007669"/>
    <property type="project" value="UniProtKB-KW"/>
</dbReference>
<dbReference type="Pfam" id="PF00664">
    <property type="entry name" value="ABC_membrane"/>
    <property type="match status" value="1"/>
</dbReference>
<dbReference type="CDD" id="cd03254">
    <property type="entry name" value="ABCC_Glucan_exporter_like"/>
    <property type="match status" value="1"/>
</dbReference>
<dbReference type="InterPro" id="IPR003439">
    <property type="entry name" value="ABC_transporter-like_ATP-bd"/>
</dbReference>
<reference evidence="14 17" key="3">
    <citation type="submission" date="2021-03" db="EMBL/GenBank/DDBJ databases">
        <title>Genomic Encyclopedia of Type Strains, Phase IV (KMG-IV): sequencing the most valuable type-strain genomes for metagenomic binning, comparative biology and taxonomic classification.</title>
        <authorList>
            <person name="Goeker M."/>
        </authorList>
    </citation>
    <scope>NUCLEOTIDE SEQUENCE [LARGE SCALE GENOMIC DNA]</scope>
    <source>
        <strain evidence="14 17">DSM 22420</strain>
    </source>
</reference>
<organism evidence="15 16">
    <name type="scientific">Jeotgalicoccus aerolatus</name>
    <dbReference type="NCBI Taxonomy" id="709510"/>
    <lineage>
        <taxon>Bacteria</taxon>
        <taxon>Bacillati</taxon>
        <taxon>Bacillota</taxon>
        <taxon>Bacilli</taxon>
        <taxon>Bacillales</taxon>
        <taxon>Staphylococcaceae</taxon>
        <taxon>Jeotgalicoccus</taxon>
    </lineage>
</organism>
<dbReference type="Proteomes" id="UP001519348">
    <property type="component" value="Unassembled WGS sequence"/>
</dbReference>
<keyword evidence="8 11" id="KW-1133">Transmembrane helix</keyword>
<evidence type="ECO:0000313" key="15">
    <source>
        <dbReference type="EMBL" id="SDJ76624.1"/>
    </source>
</evidence>
<dbReference type="InterPro" id="IPR036640">
    <property type="entry name" value="ABC1_TM_sf"/>
</dbReference>
<dbReference type="GO" id="GO:0015421">
    <property type="term" value="F:ABC-type oligopeptide transporter activity"/>
    <property type="evidence" value="ECO:0007669"/>
    <property type="project" value="TreeGrafter"/>
</dbReference>
<protein>
    <submittedName>
        <fullName evidence="14">ATP-binding cassette subfamily B protein</fullName>
    </submittedName>
    <submittedName>
        <fullName evidence="15">ATP-binding cassette, subfamily B</fullName>
    </submittedName>
</protein>
<comment type="function">
    <text evidence="10">May be involved in multidrug export. Transmembrane domains (TMD) form a pore in the cell membrane and the ATP-binding domain (NBD) is responsible for energy generation.</text>
</comment>
<dbReference type="PROSITE" id="PS50929">
    <property type="entry name" value="ABC_TM1F"/>
    <property type="match status" value="1"/>
</dbReference>
<dbReference type="InterPro" id="IPR039421">
    <property type="entry name" value="Type_1_exporter"/>
</dbReference>
<reference evidence="16" key="2">
    <citation type="submission" date="2016-10" db="EMBL/GenBank/DDBJ databases">
        <authorList>
            <person name="Varghese N."/>
            <person name="Submissions S."/>
        </authorList>
    </citation>
    <scope>NUCLEOTIDE SEQUENCE [LARGE SCALE GENOMIC DNA]</scope>
    <source>
        <strain evidence="16">CGMCC 1.8911</strain>
    </source>
</reference>
<evidence type="ECO:0000256" key="3">
    <source>
        <dbReference type="ARBA" id="ARBA00022448"/>
    </source>
</evidence>
<evidence type="ECO:0000256" key="4">
    <source>
        <dbReference type="ARBA" id="ARBA00022475"/>
    </source>
</evidence>
<dbReference type="SUPFAM" id="SSF90123">
    <property type="entry name" value="ABC transporter transmembrane region"/>
    <property type="match status" value="1"/>
</dbReference>
<dbReference type="FunFam" id="1.20.1560.10:FF:000011">
    <property type="entry name" value="Multidrug ABC transporter ATP-binding protein"/>
    <property type="match status" value="1"/>
</dbReference>
<feature type="transmembrane region" description="Helical" evidence="11">
    <location>
        <begin position="168"/>
        <end position="188"/>
    </location>
</feature>
<feature type="transmembrane region" description="Helical" evidence="11">
    <location>
        <begin position="92"/>
        <end position="117"/>
    </location>
</feature>
<dbReference type="Gene3D" id="3.40.50.300">
    <property type="entry name" value="P-loop containing nucleotide triphosphate hydrolases"/>
    <property type="match status" value="1"/>
</dbReference>
<evidence type="ECO:0000256" key="10">
    <source>
        <dbReference type="ARBA" id="ARBA00025074"/>
    </source>
</evidence>
<evidence type="ECO:0000256" key="5">
    <source>
        <dbReference type="ARBA" id="ARBA00022692"/>
    </source>
</evidence>
<keyword evidence="17" id="KW-1185">Reference proteome</keyword>
<feature type="transmembrane region" description="Helical" evidence="11">
    <location>
        <begin position="194"/>
        <end position="211"/>
    </location>
</feature>
<evidence type="ECO:0000259" key="13">
    <source>
        <dbReference type="PROSITE" id="PS50929"/>
    </source>
</evidence>
<dbReference type="Proteomes" id="UP000242700">
    <property type="component" value="Unassembled WGS sequence"/>
</dbReference>
<proteinExistence type="inferred from homology"/>
<evidence type="ECO:0000259" key="12">
    <source>
        <dbReference type="PROSITE" id="PS50893"/>
    </source>
</evidence>
<dbReference type="InterPro" id="IPR003593">
    <property type="entry name" value="AAA+_ATPase"/>
</dbReference>
<reference evidence="15" key="1">
    <citation type="submission" date="2016-10" db="EMBL/GenBank/DDBJ databases">
        <authorList>
            <person name="de Groot N.N."/>
        </authorList>
    </citation>
    <scope>NUCLEOTIDE SEQUENCE [LARGE SCALE GENOMIC DNA]</scope>
    <source>
        <strain evidence="15">CGMCC 1.8911</strain>
    </source>
</reference>
<evidence type="ECO:0000256" key="9">
    <source>
        <dbReference type="ARBA" id="ARBA00023136"/>
    </source>
</evidence>
<sequence length="605" mass="68510">MSNFFTRPFGHERIVTKEDIVKTKQSNKNKADNMGQTLKRIWQFMRGERKRLYFIISLVIVTSLLSIVGPFLVGRIVDYYFIPRAFDGLFRILIILLATYVLLSLTTFIQAYLMVGLSQRTIYNLRHRLFEHMQELPVTFYDKRQHGELMSRMTNDIETLSQTMNSSFIQFTTSIVTLIGTFSVMLYLSPLLTFLTAMIIPLLIISVRFITNRTGPLYKIRQRRTGELNGYIEEIVSGQEIVKVFSQEDRAVENFEVRAKNLREVTFWANLYSGFIPKVMNMLNNISFTIVAGAGGILALTTNGLVTVGTIVVFAEYARQFTRPLADLSNQLNQVLSAIAGAERVFQILDTEAESDDGSITNKTIQGHIEFNNVTFSYSKTQQHPTIKNLSFEVKSGESVALIGATGAGKTTVMQLLARFYETDQGEIRVDGENIKDYSRSAIRSQTAFVLQDPYLFEATIRENIRYGRLTATDDEVVEAAKTANAHDFIMTLEQGYDTVLDLDEGFISQGQKQLISIARALITDPAILLLDEATSSIDTITELKIQESLERLMKGRTSIIIAHRLNTIKAVDRIFVLDQGEMLESGTEDELLQLQGKYYDMVNQ</sequence>
<feature type="transmembrane region" description="Helical" evidence="11">
    <location>
        <begin position="288"/>
        <end position="315"/>
    </location>
</feature>
<dbReference type="STRING" id="586411.SAMN05216187_102221"/>
<dbReference type="Pfam" id="PF00005">
    <property type="entry name" value="ABC_tran"/>
    <property type="match status" value="1"/>
</dbReference>